<evidence type="ECO:0000256" key="7">
    <source>
        <dbReference type="SAM" id="MobiDB-lite"/>
    </source>
</evidence>
<sequence length="325" mass="35327">MSNLSNLQKKVWSGSIPLEIRLASSECRTFDQSDPYLILSPRLAYLPFLLPRLHAFFTPYLIDPSGPSSEGWLSYQDVPLKWHYPLGVLYDLYSGAEPAQGTGLGGKASGVDIEGKDGDRDGDEDEDGEAAQPLPWRLTVHFTDWPIESLSKLDEEGRVLHDAFINGVKEADFLRNGTAKAVMSLSKDDSTQLWTAVQTHSLPAYNAINNKLLNPPGASLRHVPMKLYLPHAANGKEAAAAGIAPGSLRVVQALVTPKLQSRHPQTLGTALNAIIPSLFPSRRSPLLAQPVLHGAVVPMAANVEELMRAAAYADGWLHIVIVMMG</sequence>
<dbReference type="InterPro" id="IPR042527">
    <property type="entry name" value="Atg5_UblA_dom_sf"/>
</dbReference>
<keyword evidence="5 6" id="KW-0072">Autophagy</keyword>
<dbReference type="GO" id="GO:0000422">
    <property type="term" value="P:autophagy of mitochondrion"/>
    <property type="evidence" value="ECO:0007669"/>
    <property type="project" value="TreeGrafter"/>
</dbReference>
<reference evidence="11 12" key="1">
    <citation type="journal article" date="2016" name="Nat. Commun.">
        <title>Ectomycorrhizal ecology is imprinted in the genome of the dominant symbiotic fungus Cenococcum geophilum.</title>
        <authorList>
            <consortium name="DOE Joint Genome Institute"/>
            <person name="Peter M."/>
            <person name="Kohler A."/>
            <person name="Ohm R.A."/>
            <person name="Kuo A."/>
            <person name="Krutzmann J."/>
            <person name="Morin E."/>
            <person name="Arend M."/>
            <person name="Barry K.W."/>
            <person name="Binder M."/>
            <person name="Choi C."/>
            <person name="Clum A."/>
            <person name="Copeland A."/>
            <person name="Grisel N."/>
            <person name="Haridas S."/>
            <person name="Kipfer T."/>
            <person name="LaButti K."/>
            <person name="Lindquist E."/>
            <person name="Lipzen A."/>
            <person name="Maire R."/>
            <person name="Meier B."/>
            <person name="Mihaltcheva S."/>
            <person name="Molinier V."/>
            <person name="Murat C."/>
            <person name="Poggeler S."/>
            <person name="Quandt C.A."/>
            <person name="Sperisen C."/>
            <person name="Tritt A."/>
            <person name="Tisserant E."/>
            <person name="Crous P.W."/>
            <person name="Henrissat B."/>
            <person name="Nehls U."/>
            <person name="Egli S."/>
            <person name="Spatafora J.W."/>
            <person name="Grigoriev I.V."/>
            <person name="Martin F.M."/>
        </authorList>
    </citation>
    <scope>NUCLEOTIDE SEQUENCE [LARGE SCALE GENOMIC DNA]</scope>
    <source>
        <strain evidence="11 12">CBS 459.81</strain>
    </source>
</reference>
<keyword evidence="6" id="KW-0813">Transport</keyword>
<dbReference type="Proteomes" id="UP000250266">
    <property type="component" value="Unassembled WGS sequence"/>
</dbReference>
<dbReference type="InterPro" id="IPR042526">
    <property type="entry name" value="Atg5_HR"/>
</dbReference>
<evidence type="ECO:0000313" key="11">
    <source>
        <dbReference type="EMBL" id="OCK82458.1"/>
    </source>
</evidence>
<dbReference type="GO" id="GO:0005776">
    <property type="term" value="C:autophagosome"/>
    <property type="evidence" value="ECO:0007669"/>
    <property type="project" value="TreeGrafter"/>
</dbReference>
<feature type="domain" description="Autophagy protein ATG5 UblA" evidence="10">
    <location>
        <begin position="11"/>
        <end position="142"/>
    </location>
</feature>
<feature type="domain" description="Autophagy protein ATG5 UblB" evidence="8">
    <location>
        <begin position="222"/>
        <end position="321"/>
    </location>
</feature>
<evidence type="ECO:0000256" key="2">
    <source>
        <dbReference type="ARBA" id="ARBA00006910"/>
    </source>
</evidence>
<dbReference type="PANTHER" id="PTHR13040">
    <property type="entry name" value="AUTOPHAGY PROTEIN 5"/>
    <property type="match status" value="1"/>
</dbReference>
<evidence type="ECO:0000259" key="8">
    <source>
        <dbReference type="Pfam" id="PF04106"/>
    </source>
</evidence>
<comment type="function">
    <text evidence="6">Involved in cytoplasm to vacuole transport (Cvt) and autophagic vesicle formation.</text>
</comment>
<accession>A0A8E2JH99</accession>
<dbReference type="InterPro" id="IPR007239">
    <property type="entry name" value="Atg5"/>
</dbReference>
<proteinExistence type="inferred from homology"/>
<dbReference type="FunFam" id="3.10.20.620:FF:000004">
    <property type="entry name" value="Autophagy protein 5"/>
    <property type="match status" value="1"/>
</dbReference>
<evidence type="ECO:0000256" key="3">
    <source>
        <dbReference type="ARBA" id="ARBA00022499"/>
    </source>
</evidence>
<feature type="compositionally biased region" description="Acidic residues" evidence="7">
    <location>
        <begin position="120"/>
        <end position="129"/>
    </location>
</feature>
<feature type="region of interest" description="Disordered" evidence="7">
    <location>
        <begin position="101"/>
        <end position="132"/>
    </location>
</feature>
<protein>
    <recommendedName>
        <fullName evidence="6">Autophagy protein 5</fullName>
    </recommendedName>
</protein>
<keyword evidence="12" id="KW-1185">Reference proteome</keyword>
<evidence type="ECO:0000256" key="6">
    <source>
        <dbReference type="RuleBase" id="RU361202"/>
    </source>
</evidence>
<dbReference type="EMBL" id="KV744887">
    <property type="protein sequence ID" value="OCK82458.1"/>
    <property type="molecule type" value="Genomic_DNA"/>
</dbReference>
<evidence type="ECO:0000259" key="9">
    <source>
        <dbReference type="Pfam" id="PF20637"/>
    </source>
</evidence>
<gene>
    <name evidence="11" type="ORF">K432DRAFT_293198</name>
</gene>
<dbReference type="GO" id="GO:0034727">
    <property type="term" value="P:piecemeal microautophagy of the nucleus"/>
    <property type="evidence" value="ECO:0007669"/>
    <property type="project" value="TreeGrafter"/>
</dbReference>
<comment type="similarity">
    <text evidence="2 6">Belongs to the ATG5 family.</text>
</comment>
<feature type="domain" description="Autophagy protein ATG5 alpha-helical bundle region" evidence="9">
    <location>
        <begin position="158"/>
        <end position="214"/>
    </location>
</feature>
<organism evidence="11 12">
    <name type="scientific">Lepidopterella palustris CBS 459.81</name>
    <dbReference type="NCBI Taxonomy" id="1314670"/>
    <lineage>
        <taxon>Eukaryota</taxon>
        <taxon>Fungi</taxon>
        <taxon>Dikarya</taxon>
        <taxon>Ascomycota</taxon>
        <taxon>Pezizomycotina</taxon>
        <taxon>Dothideomycetes</taxon>
        <taxon>Pleosporomycetidae</taxon>
        <taxon>Mytilinidiales</taxon>
        <taxon>Argynnaceae</taxon>
        <taxon>Lepidopterella</taxon>
    </lineage>
</organism>
<dbReference type="GO" id="GO:0061908">
    <property type="term" value="C:phagophore"/>
    <property type="evidence" value="ECO:0007669"/>
    <property type="project" value="TreeGrafter"/>
</dbReference>
<name>A0A8E2JH99_9PEZI</name>
<dbReference type="Pfam" id="PF20637">
    <property type="entry name" value="ATG5_HBR"/>
    <property type="match status" value="1"/>
</dbReference>
<evidence type="ECO:0000256" key="4">
    <source>
        <dbReference type="ARBA" id="ARBA00022843"/>
    </source>
</evidence>
<dbReference type="GO" id="GO:0034274">
    <property type="term" value="C:Atg12-Atg5-Atg16 complex"/>
    <property type="evidence" value="ECO:0007669"/>
    <property type="project" value="TreeGrafter"/>
</dbReference>
<comment type="subcellular location">
    <subcellularLocation>
        <location evidence="1 6">Preautophagosomal structure membrane</location>
        <topology evidence="1 6">Peripheral membrane protein</topology>
    </subcellularLocation>
</comment>
<dbReference type="Gene3D" id="1.10.246.190">
    <property type="entry name" value="Autophagy protein Apg5, helix rich domain"/>
    <property type="match status" value="1"/>
</dbReference>
<dbReference type="AlphaFoldDB" id="A0A8E2JH99"/>
<evidence type="ECO:0000313" key="12">
    <source>
        <dbReference type="Proteomes" id="UP000250266"/>
    </source>
</evidence>
<dbReference type="PANTHER" id="PTHR13040:SF2">
    <property type="entry name" value="AUTOPHAGY PROTEIN 5"/>
    <property type="match status" value="1"/>
</dbReference>
<keyword evidence="6" id="KW-0472">Membrane</keyword>
<dbReference type="GO" id="GO:0044233">
    <property type="term" value="C:mitochondria-associated endoplasmic reticulum membrane contact site"/>
    <property type="evidence" value="ECO:0007669"/>
    <property type="project" value="TreeGrafter"/>
</dbReference>
<dbReference type="InterPro" id="IPR048939">
    <property type="entry name" value="ATG5_UblA"/>
</dbReference>
<dbReference type="GO" id="GO:0019776">
    <property type="term" value="F:Atg8-family ligase activity"/>
    <property type="evidence" value="ECO:0007669"/>
    <property type="project" value="TreeGrafter"/>
</dbReference>
<dbReference type="Pfam" id="PF20638">
    <property type="entry name" value="ATG5_UblA"/>
    <property type="match status" value="1"/>
</dbReference>
<keyword evidence="3 6" id="KW-1017">Isopeptide bond</keyword>
<dbReference type="InterPro" id="IPR048318">
    <property type="entry name" value="ATG5_UblB"/>
</dbReference>
<dbReference type="Pfam" id="PF04106">
    <property type="entry name" value="ATG5_UblB"/>
    <property type="match status" value="1"/>
</dbReference>
<dbReference type="Gene3D" id="3.10.20.90">
    <property type="entry name" value="Phosphatidylinositol 3-kinase Catalytic Subunit, Chain A, domain 1"/>
    <property type="match status" value="1"/>
</dbReference>
<evidence type="ECO:0000256" key="5">
    <source>
        <dbReference type="ARBA" id="ARBA00023006"/>
    </source>
</evidence>
<dbReference type="InterPro" id="IPR048940">
    <property type="entry name" value="ATG5_HBR"/>
</dbReference>
<dbReference type="Gene3D" id="3.10.20.620">
    <property type="match status" value="1"/>
</dbReference>
<evidence type="ECO:0000256" key="1">
    <source>
        <dbReference type="ARBA" id="ARBA00004623"/>
    </source>
</evidence>
<comment type="subunit">
    <text evidence="6">Conjugated with ATG12.</text>
</comment>
<evidence type="ECO:0000259" key="10">
    <source>
        <dbReference type="Pfam" id="PF20638"/>
    </source>
</evidence>
<dbReference type="GO" id="GO:0006995">
    <property type="term" value="P:cellular response to nitrogen starvation"/>
    <property type="evidence" value="ECO:0007669"/>
    <property type="project" value="TreeGrafter"/>
</dbReference>
<keyword evidence="4 6" id="KW-0832">Ubl conjugation</keyword>
<dbReference type="OrthoDB" id="272162at2759"/>
<dbReference type="GO" id="GO:0034045">
    <property type="term" value="C:phagophore assembly site membrane"/>
    <property type="evidence" value="ECO:0007669"/>
    <property type="project" value="UniProtKB-SubCell"/>
</dbReference>